<feature type="transmembrane region" description="Helical" evidence="2">
    <location>
        <begin position="109"/>
        <end position="135"/>
    </location>
</feature>
<evidence type="ECO:0000256" key="2">
    <source>
        <dbReference type="SAM" id="Phobius"/>
    </source>
</evidence>
<dbReference type="AlphaFoldDB" id="A0AAN9S575"/>
<accession>A0AAN9S575</accession>
<name>A0AAN9S575_PSOTE</name>
<feature type="region of interest" description="Disordered" evidence="1">
    <location>
        <begin position="43"/>
        <end position="77"/>
    </location>
</feature>
<keyword evidence="2" id="KW-1133">Transmembrane helix</keyword>
<organism evidence="3 4">
    <name type="scientific">Psophocarpus tetragonolobus</name>
    <name type="common">Winged bean</name>
    <name type="synonym">Dolichos tetragonolobus</name>
    <dbReference type="NCBI Taxonomy" id="3891"/>
    <lineage>
        <taxon>Eukaryota</taxon>
        <taxon>Viridiplantae</taxon>
        <taxon>Streptophyta</taxon>
        <taxon>Embryophyta</taxon>
        <taxon>Tracheophyta</taxon>
        <taxon>Spermatophyta</taxon>
        <taxon>Magnoliopsida</taxon>
        <taxon>eudicotyledons</taxon>
        <taxon>Gunneridae</taxon>
        <taxon>Pentapetalae</taxon>
        <taxon>rosids</taxon>
        <taxon>fabids</taxon>
        <taxon>Fabales</taxon>
        <taxon>Fabaceae</taxon>
        <taxon>Papilionoideae</taxon>
        <taxon>50 kb inversion clade</taxon>
        <taxon>NPAAA clade</taxon>
        <taxon>indigoferoid/millettioid clade</taxon>
        <taxon>Phaseoleae</taxon>
        <taxon>Psophocarpus</taxon>
    </lineage>
</organism>
<reference evidence="3 4" key="1">
    <citation type="submission" date="2024-01" db="EMBL/GenBank/DDBJ databases">
        <title>The genomes of 5 underutilized Papilionoideae crops provide insights into root nodulation and disease resistanc.</title>
        <authorList>
            <person name="Jiang F."/>
        </authorList>
    </citation>
    <scope>NUCLEOTIDE SEQUENCE [LARGE SCALE GENOMIC DNA]</scope>
    <source>
        <strain evidence="3">DUOXIRENSHENG_FW03</strain>
        <tissue evidence="3">Leaves</tissue>
    </source>
</reference>
<gene>
    <name evidence="3" type="ORF">VNO78_25030</name>
</gene>
<evidence type="ECO:0000313" key="4">
    <source>
        <dbReference type="Proteomes" id="UP001386955"/>
    </source>
</evidence>
<dbReference type="EMBL" id="JAYMYS010000006">
    <property type="protein sequence ID" value="KAK7389740.1"/>
    <property type="molecule type" value="Genomic_DNA"/>
</dbReference>
<comment type="caution">
    <text evidence="3">The sequence shown here is derived from an EMBL/GenBank/DDBJ whole genome shotgun (WGS) entry which is preliminary data.</text>
</comment>
<evidence type="ECO:0000256" key="1">
    <source>
        <dbReference type="SAM" id="MobiDB-lite"/>
    </source>
</evidence>
<keyword evidence="2" id="KW-0472">Membrane</keyword>
<protein>
    <submittedName>
        <fullName evidence="3">Uncharacterized protein</fullName>
    </submittedName>
</protein>
<proteinExistence type="predicted"/>
<dbReference type="Proteomes" id="UP001386955">
    <property type="component" value="Unassembled WGS sequence"/>
</dbReference>
<keyword evidence="2" id="KW-0812">Transmembrane</keyword>
<evidence type="ECO:0000313" key="3">
    <source>
        <dbReference type="EMBL" id="KAK7389740.1"/>
    </source>
</evidence>
<keyword evidence="4" id="KW-1185">Reference proteome</keyword>
<sequence length="145" mass="15836">MLAKNDSWLGISLIIGTKSRDYIAKKRWSSSAFWWTNGGRCSGASQRPGYAPAVAAEPASPTSKRPPGSAMSPSIGNPGEPLSALSVEPFFALTNTNILGLTPHCFLPIISFLTSNLLFILPFPFLYVLHLGVGVEYRIQRQRRD</sequence>